<evidence type="ECO:0008006" key="4">
    <source>
        <dbReference type="Google" id="ProtNLM"/>
    </source>
</evidence>
<dbReference type="Proteomes" id="UP000238304">
    <property type="component" value="Chromosome"/>
</dbReference>
<proteinExistence type="predicted"/>
<keyword evidence="1" id="KW-0732">Signal</keyword>
<gene>
    <name evidence="2" type="ORF">C4H11_02280</name>
</gene>
<keyword evidence="3" id="KW-1185">Reference proteome</keyword>
<feature type="chain" id="PRO_5046687060" description="Lipoprotein" evidence="1">
    <location>
        <begin position="20"/>
        <end position="111"/>
    </location>
</feature>
<evidence type="ECO:0000256" key="1">
    <source>
        <dbReference type="SAM" id="SignalP"/>
    </source>
</evidence>
<name>A0ABN5IH39_9BACE</name>
<dbReference type="PROSITE" id="PS51257">
    <property type="entry name" value="PROKAR_LIPOPROTEIN"/>
    <property type="match status" value="1"/>
</dbReference>
<reference evidence="2 3" key="1">
    <citation type="submission" date="2018-02" db="EMBL/GenBank/DDBJ databases">
        <authorList>
            <person name="Holder M.E."/>
            <person name="Ajami N.J."/>
            <person name="Petrosino J.F."/>
        </authorList>
    </citation>
    <scope>NUCLEOTIDE SEQUENCE [LARGE SCALE GENOMIC DNA]</scope>
    <source>
        <strain evidence="2 3">ATCC 33285</strain>
    </source>
</reference>
<feature type="signal peptide" evidence="1">
    <location>
        <begin position="1"/>
        <end position="19"/>
    </location>
</feature>
<evidence type="ECO:0000313" key="3">
    <source>
        <dbReference type="Proteomes" id="UP000238304"/>
    </source>
</evidence>
<dbReference type="EMBL" id="CP027231">
    <property type="protein sequence ID" value="AVM51937.1"/>
    <property type="molecule type" value="Genomic_DNA"/>
</dbReference>
<sequence length="111" mass="12302">MKKYLILLSLPLMLLGCKANFPVAQQSGKEDMAYLLFVSSKQYAGKDVQVTIDSAEPFNAKVVKSKKSNRHGTQYGIGVGARTLTVSYKGKTLYNKKIFVSTQEVKQIILP</sequence>
<evidence type="ECO:0000313" key="2">
    <source>
        <dbReference type="EMBL" id="AVM51937.1"/>
    </source>
</evidence>
<protein>
    <recommendedName>
        <fullName evidence="4">Lipoprotein</fullName>
    </recommendedName>
</protein>
<accession>A0ABN5IH39</accession>
<dbReference type="RefSeq" id="WP_106040319.1">
    <property type="nucleotide sequence ID" value="NZ_CP027231.1"/>
</dbReference>
<organism evidence="2 3">
    <name type="scientific">Bacteroides zoogleoformans</name>
    <dbReference type="NCBI Taxonomy" id="28119"/>
    <lineage>
        <taxon>Bacteria</taxon>
        <taxon>Pseudomonadati</taxon>
        <taxon>Bacteroidota</taxon>
        <taxon>Bacteroidia</taxon>
        <taxon>Bacteroidales</taxon>
        <taxon>Bacteroidaceae</taxon>
        <taxon>Bacteroides</taxon>
    </lineage>
</organism>